<dbReference type="RefSeq" id="WP_090321604.1">
    <property type="nucleotide sequence ID" value="NZ_FNKJ01000003.1"/>
</dbReference>
<evidence type="ECO:0000313" key="1">
    <source>
        <dbReference type="EMBL" id="SDQ91122.1"/>
    </source>
</evidence>
<dbReference type="AlphaFoldDB" id="A0A1H1EQU4"/>
<gene>
    <name evidence="1" type="ORF">SAMN04490195_2311</name>
</gene>
<dbReference type="Pfam" id="PF06980">
    <property type="entry name" value="DUF1302"/>
    <property type="match status" value="1"/>
</dbReference>
<dbReference type="EMBL" id="FNKJ01000003">
    <property type="protein sequence ID" value="SDQ91122.1"/>
    <property type="molecule type" value="Genomic_DNA"/>
</dbReference>
<evidence type="ECO:0000313" key="2">
    <source>
        <dbReference type="Proteomes" id="UP000199570"/>
    </source>
</evidence>
<dbReference type="InterPro" id="IPR010727">
    <property type="entry name" value="DUF1302"/>
</dbReference>
<dbReference type="Proteomes" id="UP000199570">
    <property type="component" value="Unassembled WGS sequence"/>
</dbReference>
<dbReference type="OrthoDB" id="7052179at2"/>
<reference evidence="2" key="1">
    <citation type="submission" date="2016-10" db="EMBL/GenBank/DDBJ databases">
        <authorList>
            <person name="Varghese N."/>
            <person name="Submissions S."/>
        </authorList>
    </citation>
    <scope>NUCLEOTIDE SEQUENCE [LARGE SCALE GENOMIC DNA]</scope>
    <source>
        <strain evidence="2">BS3775</strain>
    </source>
</reference>
<accession>A0A1H1EQU4</accession>
<name>A0A1H1EQU4_9PSED</name>
<protein>
    <submittedName>
        <fullName evidence="1">Uncharacterized protein</fullName>
    </submittedName>
</protein>
<proteinExistence type="predicted"/>
<organism evidence="1 2">
    <name type="scientific">Pseudomonas moorei</name>
    <dbReference type="NCBI Taxonomy" id="395599"/>
    <lineage>
        <taxon>Bacteria</taxon>
        <taxon>Pseudomonadati</taxon>
        <taxon>Pseudomonadota</taxon>
        <taxon>Gammaproteobacteria</taxon>
        <taxon>Pseudomonadales</taxon>
        <taxon>Pseudomonadaceae</taxon>
        <taxon>Pseudomonas</taxon>
    </lineage>
</organism>
<keyword evidence="2" id="KW-1185">Reference proteome</keyword>
<sequence length="674" mass="71374">MHNNKSHSHTLPSRRSLLALAILAASMPVAQAVEIDTGNPDWSVRFDNTVKYNYGVRTENADKRMLGTPNNNDGDYNFRKGGTNITNRLDVLSELDVVNQGKQGFRVSAASWYDQAYDDIGSSSNPFVNGNGSTSGLVNNDTRPVIGSRVNPGVGNGSPHLSNYAQRYYSGPSGEILDAFVFWNHEVGDESQISLKAGQHNVFWGETILNPVHSISYGQSGLDLAKLAASPGTEAKELFVPRNQLSMTFTVNPELTLGAQYFMHWDAARLPEAGTYYGGSDLVGTGAQSFLLGNTNAPSGTPLLGCGLAPCNGLTNVRRGHDLTPDNSGDWGVMAKWSPAWLDGTLGVYYRQTSDILPQAWINATGITSANPNGTVPNFKTAAGQVQGVANTLNSLSTATYQMAYADNIHIFGLSLSKDVGGVSVGSDLNIRENMPLASIPAIVVNSNAYGLGQGLGLLPARTADTGVVNEIPSNGNLSATGETLHWTLNGLMTLPKTPVFDQATLLTELYYSNLLHLDSQNAALYKGNGSYQGIDKPTRDNWGIAVNFTPTWYQVFPGVDLNMPISVNAGLAGVSPVSGGGAKDTGNYAVGVGAIVYNKYFVDLKYVDSFGQTDKCNVSGVSTGSKGGDGSTPNAFSGNENYACYGGGYSSFSGAGATTADRGAVYLTLKTTF</sequence>